<comment type="subunit">
    <text evidence="8">The ABC transporter complex is composed of one ATP-binding protein (MglA), two transmembrane proteins (MglC) and a solute-binding protein (MglB).</text>
</comment>
<evidence type="ECO:0000256" key="8">
    <source>
        <dbReference type="ARBA" id="ARBA00034323"/>
    </source>
</evidence>
<dbReference type="EMBL" id="DVHE01000007">
    <property type="protein sequence ID" value="HIR49843.1"/>
    <property type="molecule type" value="Genomic_DNA"/>
</dbReference>
<keyword evidence="6" id="KW-0574">Periplasm</keyword>
<protein>
    <recommendedName>
        <fullName evidence="9">D-galactose/methyl-galactoside binding periplasmic protein MglB</fullName>
    </recommendedName>
</protein>
<keyword evidence="2" id="KW-0813">Transport</keyword>
<evidence type="ECO:0000313" key="14">
    <source>
        <dbReference type="Proteomes" id="UP000824239"/>
    </source>
</evidence>
<feature type="region of interest" description="Disordered" evidence="10">
    <location>
        <begin position="28"/>
        <end position="52"/>
    </location>
</feature>
<dbReference type="Gene3D" id="3.40.50.2300">
    <property type="match status" value="2"/>
</dbReference>
<evidence type="ECO:0000256" key="7">
    <source>
        <dbReference type="ARBA" id="ARBA00022837"/>
    </source>
</evidence>
<reference evidence="13" key="1">
    <citation type="submission" date="2020-10" db="EMBL/GenBank/DDBJ databases">
        <authorList>
            <person name="Gilroy R."/>
        </authorList>
    </citation>
    <scope>NUCLEOTIDE SEQUENCE</scope>
    <source>
        <strain evidence="13">ChiBcec15-4380</strain>
    </source>
</reference>
<dbReference type="InterPro" id="IPR025997">
    <property type="entry name" value="SBP_2_dom"/>
</dbReference>
<gene>
    <name evidence="13" type="ORF">IAA53_00915</name>
</gene>
<dbReference type="Pfam" id="PF13407">
    <property type="entry name" value="Peripla_BP_4"/>
    <property type="match status" value="1"/>
</dbReference>
<evidence type="ECO:0000256" key="1">
    <source>
        <dbReference type="ARBA" id="ARBA00004196"/>
    </source>
</evidence>
<evidence type="ECO:0000256" key="2">
    <source>
        <dbReference type="ARBA" id="ARBA00022448"/>
    </source>
</evidence>
<feature type="chain" id="PRO_5039270255" description="D-galactose/methyl-galactoside binding periplasmic protein MglB" evidence="11">
    <location>
        <begin position="22"/>
        <end position="404"/>
    </location>
</feature>
<evidence type="ECO:0000256" key="3">
    <source>
        <dbReference type="ARBA" id="ARBA00022597"/>
    </source>
</evidence>
<sequence>MKKIIALLLALVLVFSLAACAGDTAKDTTTDNNTTTDDAATTDDTTTDDAATDDAATDDTAAASDLNVGVFYYTYDDVYISSVRAALDEAWAAAGITYTNNDCKNDQATQNDLISTAVTNGCNLLVVNLVNSGSAEAAQKVVELAGDVPVVFFNRAVEGEGQEGTVLGAYENVCFIGTDAPEAGHLQGQMIGEYLLANYDTVDLNGDGVISYAMFKGQEGNAEAEYRTQFGVEDADAVLTEAGKPALEYFDANNTAKYQVDQSGAWSTQAALDYMSTNLSQFNEANGNMIELVICNNDGMAEGVVKALNAAGYNNADGGTTIPVFGVDATDSAKTLIADGKMTGTVKQDAEGMASAICSVVTSLGQGTAMADSVAAAAATDAEKFSVAEGVDTKLYVAYAPYTA</sequence>
<comment type="subcellular location">
    <subcellularLocation>
        <location evidence="1">Cell envelope</location>
    </subcellularLocation>
</comment>
<dbReference type="AlphaFoldDB" id="A0A9D1DFL1"/>
<keyword evidence="7" id="KW-0106">Calcium</keyword>
<proteinExistence type="predicted"/>
<evidence type="ECO:0000259" key="12">
    <source>
        <dbReference type="Pfam" id="PF13407"/>
    </source>
</evidence>
<evidence type="ECO:0000256" key="11">
    <source>
        <dbReference type="SAM" id="SignalP"/>
    </source>
</evidence>
<dbReference type="PANTHER" id="PTHR30036:SF2">
    <property type="entry name" value="D-GALACTOSE_METHYL-GALACTOSIDE BINDING PERIPLASMIC PROTEIN MGLB"/>
    <property type="match status" value="1"/>
</dbReference>
<dbReference type="GO" id="GO:0030288">
    <property type="term" value="C:outer membrane-bounded periplasmic space"/>
    <property type="evidence" value="ECO:0007669"/>
    <property type="project" value="TreeGrafter"/>
</dbReference>
<comment type="caution">
    <text evidence="13">The sequence shown here is derived from an EMBL/GenBank/DDBJ whole genome shotgun (WGS) entry which is preliminary data.</text>
</comment>
<organism evidence="13 14">
    <name type="scientific">Candidatus Avoscillospira avicola</name>
    <dbReference type="NCBI Taxonomy" id="2840706"/>
    <lineage>
        <taxon>Bacteria</taxon>
        <taxon>Bacillati</taxon>
        <taxon>Bacillota</taxon>
        <taxon>Clostridia</taxon>
        <taxon>Eubacteriales</taxon>
        <taxon>Oscillospiraceae</taxon>
        <taxon>Oscillospiraceae incertae sedis</taxon>
        <taxon>Candidatus Avoscillospira</taxon>
    </lineage>
</organism>
<dbReference type="SUPFAM" id="SSF53822">
    <property type="entry name" value="Periplasmic binding protein-like I"/>
    <property type="match status" value="1"/>
</dbReference>
<dbReference type="GO" id="GO:0030246">
    <property type="term" value="F:carbohydrate binding"/>
    <property type="evidence" value="ECO:0007669"/>
    <property type="project" value="InterPro"/>
</dbReference>
<feature type="compositionally biased region" description="Low complexity" evidence="10">
    <location>
        <begin position="30"/>
        <end position="44"/>
    </location>
</feature>
<dbReference type="GO" id="GO:0046872">
    <property type="term" value="F:metal ion binding"/>
    <property type="evidence" value="ECO:0007669"/>
    <property type="project" value="UniProtKB-KW"/>
</dbReference>
<evidence type="ECO:0000256" key="9">
    <source>
        <dbReference type="ARBA" id="ARBA00034344"/>
    </source>
</evidence>
<dbReference type="PROSITE" id="PS51257">
    <property type="entry name" value="PROKAR_LIPOPROTEIN"/>
    <property type="match status" value="1"/>
</dbReference>
<keyword evidence="3" id="KW-0762">Sugar transport</keyword>
<dbReference type="CDD" id="cd01539">
    <property type="entry name" value="PBP1_GGBP"/>
    <property type="match status" value="1"/>
</dbReference>
<evidence type="ECO:0000256" key="5">
    <source>
        <dbReference type="ARBA" id="ARBA00022729"/>
    </source>
</evidence>
<name>A0A9D1DFL1_9FIRM</name>
<feature type="domain" description="Periplasmic binding protein" evidence="12">
    <location>
        <begin position="68"/>
        <end position="367"/>
    </location>
</feature>
<dbReference type="InterPro" id="IPR044085">
    <property type="entry name" value="MglB-like_PBP1"/>
</dbReference>
<dbReference type="PANTHER" id="PTHR30036">
    <property type="entry name" value="D-XYLOSE-BINDING PERIPLASMIC PROTEIN"/>
    <property type="match status" value="1"/>
</dbReference>
<keyword evidence="5 11" id="KW-0732">Signal</keyword>
<evidence type="ECO:0000256" key="10">
    <source>
        <dbReference type="SAM" id="MobiDB-lite"/>
    </source>
</evidence>
<evidence type="ECO:0000256" key="4">
    <source>
        <dbReference type="ARBA" id="ARBA00022723"/>
    </source>
</evidence>
<evidence type="ECO:0000256" key="6">
    <source>
        <dbReference type="ARBA" id="ARBA00022764"/>
    </source>
</evidence>
<accession>A0A9D1DFL1</accession>
<keyword evidence="4" id="KW-0479">Metal-binding</keyword>
<dbReference type="Proteomes" id="UP000824239">
    <property type="component" value="Unassembled WGS sequence"/>
</dbReference>
<dbReference type="InterPro" id="IPR028082">
    <property type="entry name" value="Peripla_BP_I"/>
</dbReference>
<reference evidence="13" key="2">
    <citation type="journal article" date="2021" name="PeerJ">
        <title>Extensive microbial diversity within the chicken gut microbiome revealed by metagenomics and culture.</title>
        <authorList>
            <person name="Gilroy R."/>
            <person name="Ravi A."/>
            <person name="Getino M."/>
            <person name="Pursley I."/>
            <person name="Horton D.L."/>
            <person name="Alikhan N.F."/>
            <person name="Baker D."/>
            <person name="Gharbi K."/>
            <person name="Hall N."/>
            <person name="Watson M."/>
            <person name="Adriaenssens E.M."/>
            <person name="Foster-Nyarko E."/>
            <person name="Jarju S."/>
            <person name="Secka A."/>
            <person name="Antonio M."/>
            <person name="Oren A."/>
            <person name="Chaudhuri R.R."/>
            <person name="La Ragione R."/>
            <person name="Hildebrand F."/>
            <person name="Pallen M.J."/>
        </authorList>
    </citation>
    <scope>NUCLEOTIDE SEQUENCE</scope>
    <source>
        <strain evidence="13">ChiBcec15-4380</strain>
    </source>
</reference>
<feature type="signal peptide" evidence="11">
    <location>
        <begin position="1"/>
        <end position="21"/>
    </location>
</feature>
<evidence type="ECO:0000313" key="13">
    <source>
        <dbReference type="EMBL" id="HIR49843.1"/>
    </source>
</evidence>
<dbReference type="InterPro" id="IPR050555">
    <property type="entry name" value="Bact_Solute-Bind_Prot2"/>
</dbReference>